<evidence type="ECO:0000256" key="2">
    <source>
        <dbReference type="ARBA" id="ARBA00022723"/>
    </source>
</evidence>
<dbReference type="InterPro" id="IPR045854">
    <property type="entry name" value="NO2/SO3_Rdtase_4Fe4S_sf"/>
</dbReference>
<feature type="binding site" evidence="7">
    <location>
        <position position="365"/>
    </location>
    <ligand>
        <name>[4Fe-4S] cluster</name>
        <dbReference type="ChEBI" id="CHEBI:49883"/>
    </ligand>
</feature>
<evidence type="ECO:0000256" key="4">
    <source>
        <dbReference type="ARBA" id="ARBA00023004"/>
    </source>
</evidence>
<dbReference type="InterPro" id="IPR058578">
    <property type="entry name" value="IspG_TIM"/>
</dbReference>
<feature type="domain" description="IspG TIM-barrel" evidence="9">
    <location>
        <begin position="38"/>
        <end position="300"/>
    </location>
</feature>
<reference evidence="12" key="1">
    <citation type="journal article" date="2019" name="Int. J. Syst. Evol. Microbiol.">
        <title>The Global Catalogue of Microorganisms (GCM) 10K type strain sequencing project: providing services to taxonomists for standard genome sequencing and annotation.</title>
        <authorList>
            <consortium name="The Broad Institute Genomics Platform"/>
            <consortium name="The Broad Institute Genome Sequencing Center for Infectious Disease"/>
            <person name="Wu L."/>
            <person name="Ma J."/>
        </authorList>
    </citation>
    <scope>NUCLEOTIDE SEQUENCE [LARGE SCALE GENOMIC DNA]</scope>
    <source>
        <strain evidence="12">TISTR 1906</strain>
    </source>
</reference>
<dbReference type="InterPro" id="IPR004588">
    <property type="entry name" value="IspG_bac-typ"/>
</dbReference>
<feature type="domain" description="IspG C-terminal" evidence="10">
    <location>
        <begin position="316"/>
        <end position="417"/>
    </location>
</feature>
<feature type="binding site" evidence="7">
    <location>
        <position position="372"/>
    </location>
    <ligand>
        <name>[4Fe-4S] cluster</name>
        <dbReference type="ChEBI" id="CHEBI:49883"/>
    </ligand>
</feature>
<comment type="caution">
    <text evidence="11">The sequence shown here is derived from an EMBL/GenBank/DDBJ whole genome shotgun (WGS) entry which is preliminary data.</text>
</comment>
<proteinExistence type="inferred from homology"/>
<dbReference type="PANTHER" id="PTHR30454:SF0">
    <property type="entry name" value="4-HYDROXY-3-METHYLBUT-2-EN-1-YL DIPHOSPHATE SYNTHASE (FERREDOXIN), CHLOROPLASTIC"/>
    <property type="match status" value="1"/>
</dbReference>
<gene>
    <name evidence="7 11" type="primary">ispG</name>
    <name evidence="11" type="synonym">gcpE</name>
    <name evidence="11" type="ORF">ACFSW6_17595</name>
</gene>
<dbReference type="NCBIfam" id="TIGR00612">
    <property type="entry name" value="ispG_gcpE"/>
    <property type="match status" value="1"/>
</dbReference>
<dbReference type="SUPFAM" id="SSF51717">
    <property type="entry name" value="Dihydropteroate synthetase-like"/>
    <property type="match status" value="1"/>
</dbReference>
<evidence type="ECO:0000256" key="1">
    <source>
        <dbReference type="ARBA" id="ARBA00022485"/>
    </source>
</evidence>
<keyword evidence="5 7" id="KW-0411">Iron-sulfur</keyword>
<dbReference type="SUPFAM" id="SSF56014">
    <property type="entry name" value="Nitrite and sulphite reductase 4Fe-4S domain-like"/>
    <property type="match status" value="1"/>
</dbReference>
<accession>A0ABW5UTZ0</accession>
<name>A0ABW5UTZ0_9BURK</name>
<keyword evidence="3 7" id="KW-0560">Oxidoreductase</keyword>
<feature type="binding site" evidence="7">
    <location>
        <position position="319"/>
    </location>
    <ligand>
        <name>[4Fe-4S] cluster</name>
        <dbReference type="ChEBI" id="CHEBI:49883"/>
    </ligand>
</feature>
<feature type="compositionally biased region" description="Polar residues" evidence="8">
    <location>
        <begin position="1"/>
        <end position="10"/>
    </location>
</feature>
<keyword evidence="4 7" id="KW-0408">Iron</keyword>
<dbReference type="RefSeq" id="WP_066471504.1">
    <property type="nucleotide sequence ID" value="NZ_BCNT01000001.1"/>
</dbReference>
<protein>
    <recommendedName>
        <fullName evidence="7">4-hydroxy-3-methylbut-2-en-1-yl diphosphate synthase (flavodoxin)</fullName>
        <ecNumber evidence="7">1.17.7.3</ecNumber>
    </recommendedName>
    <alternativeName>
        <fullName evidence="7">1-hydroxy-2-methyl-2-(E)-butenyl 4-diphosphate synthase</fullName>
    </alternativeName>
</protein>
<dbReference type="Gene3D" id="3.20.20.20">
    <property type="entry name" value="Dihydropteroate synthase-like"/>
    <property type="match status" value="1"/>
</dbReference>
<comment type="catalytic activity">
    <reaction evidence="7">
        <text>(2E)-4-hydroxy-3-methylbut-2-enyl diphosphate + oxidized [flavodoxin] + H2O + 2 H(+) = 2-C-methyl-D-erythritol 2,4-cyclic diphosphate + reduced [flavodoxin]</text>
        <dbReference type="Rhea" id="RHEA:43604"/>
        <dbReference type="Rhea" id="RHEA-COMP:10622"/>
        <dbReference type="Rhea" id="RHEA-COMP:10623"/>
        <dbReference type="ChEBI" id="CHEBI:15377"/>
        <dbReference type="ChEBI" id="CHEBI:15378"/>
        <dbReference type="ChEBI" id="CHEBI:57618"/>
        <dbReference type="ChEBI" id="CHEBI:58210"/>
        <dbReference type="ChEBI" id="CHEBI:58483"/>
        <dbReference type="ChEBI" id="CHEBI:128753"/>
        <dbReference type="EC" id="1.17.7.3"/>
    </reaction>
</comment>
<evidence type="ECO:0000259" key="10">
    <source>
        <dbReference type="Pfam" id="PF26540"/>
    </source>
</evidence>
<comment type="function">
    <text evidence="7">Converts 2C-methyl-D-erythritol 2,4-cyclodiphosphate (ME-2,4cPP) into 1-hydroxy-2-methyl-2-(E)-butenyl 4-diphosphate.</text>
</comment>
<comment type="cofactor">
    <cofactor evidence="7">
        <name>[4Fe-4S] cluster</name>
        <dbReference type="ChEBI" id="CHEBI:49883"/>
    </cofactor>
    <text evidence="7">Binds 1 [4Fe-4S] cluster.</text>
</comment>
<dbReference type="HAMAP" id="MF_00159">
    <property type="entry name" value="IspG"/>
    <property type="match status" value="1"/>
</dbReference>
<evidence type="ECO:0000256" key="6">
    <source>
        <dbReference type="ARBA" id="ARBA00023229"/>
    </source>
</evidence>
<comment type="pathway">
    <text evidence="7">Isoprenoid biosynthesis; isopentenyl diphosphate biosynthesis via DXP pathway; isopentenyl diphosphate from 1-deoxy-D-xylulose 5-phosphate: step 5/6.</text>
</comment>
<organism evidence="11 12">
    <name type="scientific">Comamonas terrae</name>
    <dbReference type="NCBI Taxonomy" id="673548"/>
    <lineage>
        <taxon>Bacteria</taxon>
        <taxon>Pseudomonadati</taxon>
        <taxon>Pseudomonadota</taxon>
        <taxon>Betaproteobacteria</taxon>
        <taxon>Burkholderiales</taxon>
        <taxon>Comamonadaceae</taxon>
        <taxon>Comamonas</taxon>
    </lineage>
</organism>
<evidence type="ECO:0000259" key="9">
    <source>
        <dbReference type="Pfam" id="PF04551"/>
    </source>
</evidence>
<feature type="region of interest" description="Disordered" evidence="8">
    <location>
        <begin position="1"/>
        <end position="20"/>
    </location>
</feature>
<dbReference type="Gene3D" id="3.30.413.10">
    <property type="entry name" value="Sulfite Reductase Hemoprotein, domain 1"/>
    <property type="match status" value="1"/>
</dbReference>
<dbReference type="NCBIfam" id="NF001540">
    <property type="entry name" value="PRK00366.1"/>
    <property type="match status" value="1"/>
</dbReference>
<evidence type="ECO:0000256" key="8">
    <source>
        <dbReference type="SAM" id="MobiDB-lite"/>
    </source>
</evidence>
<dbReference type="InterPro" id="IPR016425">
    <property type="entry name" value="IspG_bac"/>
</dbReference>
<dbReference type="GO" id="GO:0046429">
    <property type="term" value="F:4-hydroxy-3-methylbut-2-en-1-yl diphosphate synthase activity (ferredoxin)"/>
    <property type="evidence" value="ECO:0007669"/>
    <property type="project" value="UniProtKB-EC"/>
</dbReference>
<dbReference type="PIRSF" id="PIRSF004640">
    <property type="entry name" value="IspG"/>
    <property type="match status" value="1"/>
</dbReference>
<dbReference type="PANTHER" id="PTHR30454">
    <property type="entry name" value="4-HYDROXY-3-METHYLBUT-2-EN-1-YL DIPHOSPHATE SYNTHASE"/>
    <property type="match status" value="1"/>
</dbReference>
<feature type="binding site" evidence="7">
    <location>
        <position position="322"/>
    </location>
    <ligand>
        <name>[4Fe-4S] cluster</name>
        <dbReference type="ChEBI" id="CHEBI:49883"/>
    </ligand>
</feature>
<keyword evidence="12" id="KW-1185">Reference proteome</keyword>
<evidence type="ECO:0000256" key="3">
    <source>
        <dbReference type="ARBA" id="ARBA00023002"/>
    </source>
</evidence>
<dbReference type="EC" id="1.17.7.3" evidence="7"/>
<keyword evidence="2 7" id="KW-0479">Metal-binding</keyword>
<evidence type="ECO:0000256" key="5">
    <source>
        <dbReference type="ARBA" id="ARBA00023014"/>
    </source>
</evidence>
<keyword evidence="6 7" id="KW-0414">Isoprene biosynthesis</keyword>
<dbReference type="Pfam" id="PF26540">
    <property type="entry name" value="GcpE_C"/>
    <property type="match status" value="1"/>
</dbReference>
<keyword evidence="1 7" id="KW-0004">4Fe-4S</keyword>
<evidence type="ECO:0000313" key="11">
    <source>
        <dbReference type="EMBL" id="MFD2755887.1"/>
    </source>
</evidence>
<dbReference type="EMBL" id="JBHUMV010000008">
    <property type="protein sequence ID" value="MFD2755887.1"/>
    <property type="molecule type" value="Genomic_DNA"/>
</dbReference>
<dbReference type="Proteomes" id="UP001597463">
    <property type="component" value="Unassembled WGS sequence"/>
</dbReference>
<evidence type="ECO:0000256" key="7">
    <source>
        <dbReference type="HAMAP-Rule" id="MF_00159"/>
    </source>
</evidence>
<dbReference type="Pfam" id="PF04551">
    <property type="entry name" value="GcpE"/>
    <property type="match status" value="1"/>
</dbReference>
<dbReference type="InterPro" id="IPR058579">
    <property type="entry name" value="IspG_C"/>
</dbReference>
<sequence length="428" mass="46422">MQDSENSQQPGEAAPIAIASPLPRRSRQARVVWRNNVVTVGGDAPVRVQSMTNTDTVDAVETAIQVRQLAQAGSEMVRITVNTPEAAAAVPYIREQLDRMGEYVPLVGDFHYNGHRLLTDYPACAEALSKYRINPGNVGKGDKKDRQFGQMIEIAAKYDKAVRIGVNWGSLDQEIMAELMDANSRRARPWDTRQVMYEALITSAVSSARRAEEMGLNGDNIILSCKVSGVQDLISVYRALAQRCDYALHLGLTEAGMGTKGTVASTAALSVLLQEGIGDTIRVSLTPQPGEARTQEVVVASEILQALGLRVFVPSVTACPGCGRTTSTTFQELAKRIDDFLRGEMPLWRARYPGVEAMKVAVMGCIVNGPGESKHADIGISLPGTGEAPAAPVFIDGEKAMTLRGERIAEEFQAIVQDYVQRRYGTRG</sequence>
<evidence type="ECO:0000313" key="12">
    <source>
        <dbReference type="Proteomes" id="UP001597463"/>
    </source>
</evidence>
<dbReference type="InterPro" id="IPR011005">
    <property type="entry name" value="Dihydropteroate_synth-like_sf"/>
</dbReference>
<comment type="similarity">
    <text evidence="7">Belongs to the IspG family.</text>
</comment>